<dbReference type="Proteomes" id="UP000585614">
    <property type="component" value="Unassembled WGS sequence"/>
</dbReference>
<gene>
    <name evidence="1" type="ORF">mRhiFer1_010105</name>
</gene>
<dbReference type="AlphaFoldDB" id="A0A7J7XPF4"/>
<organism evidence="1 2">
    <name type="scientific">Rhinolophus ferrumequinum</name>
    <name type="common">Greater horseshoe bat</name>
    <dbReference type="NCBI Taxonomy" id="59479"/>
    <lineage>
        <taxon>Eukaryota</taxon>
        <taxon>Metazoa</taxon>
        <taxon>Chordata</taxon>
        <taxon>Craniata</taxon>
        <taxon>Vertebrata</taxon>
        <taxon>Euteleostomi</taxon>
        <taxon>Mammalia</taxon>
        <taxon>Eutheria</taxon>
        <taxon>Laurasiatheria</taxon>
        <taxon>Chiroptera</taxon>
        <taxon>Yinpterochiroptera</taxon>
        <taxon>Rhinolophoidea</taxon>
        <taxon>Rhinolophidae</taxon>
        <taxon>Rhinolophinae</taxon>
        <taxon>Rhinolophus</taxon>
    </lineage>
</organism>
<protein>
    <submittedName>
        <fullName evidence="1">Uncharacterized protein</fullName>
    </submittedName>
</protein>
<comment type="caution">
    <text evidence="1">The sequence shown here is derived from an EMBL/GenBank/DDBJ whole genome shotgun (WGS) entry which is preliminary data.</text>
</comment>
<accession>A0A7J7XPF4</accession>
<evidence type="ECO:0000313" key="1">
    <source>
        <dbReference type="EMBL" id="KAF6351587.1"/>
    </source>
</evidence>
<dbReference type="EMBL" id="JACAGC010000008">
    <property type="protein sequence ID" value="KAF6351587.1"/>
    <property type="molecule type" value="Genomic_DNA"/>
</dbReference>
<sequence>MEPLSVSIFTGLVSLSDCDDHRSTDDHGRDSVRSQLFHSKSGDLFVTQQNPAHPNYYKLYPSTPADLEFSLPASSPINPYGSLLSPSSNRQMDGVRPQAMLFQIQACTAYLLLPLTVLRVLPAKTCSNLSN</sequence>
<reference evidence="1 2" key="1">
    <citation type="journal article" date="2020" name="Nature">
        <title>Six reference-quality genomes reveal evolution of bat adaptations.</title>
        <authorList>
            <person name="Jebb D."/>
            <person name="Huang Z."/>
            <person name="Pippel M."/>
            <person name="Hughes G.M."/>
            <person name="Lavrichenko K."/>
            <person name="Devanna P."/>
            <person name="Winkler S."/>
            <person name="Jermiin L.S."/>
            <person name="Skirmuntt E.C."/>
            <person name="Katzourakis A."/>
            <person name="Burkitt-Gray L."/>
            <person name="Ray D.A."/>
            <person name="Sullivan K.A.M."/>
            <person name="Roscito J.G."/>
            <person name="Kirilenko B.M."/>
            <person name="Davalos L.M."/>
            <person name="Corthals A.P."/>
            <person name="Power M.L."/>
            <person name="Jones G."/>
            <person name="Ransome R.D."/>
            <person name="Dechmann D.K.N."/>
            <person name="Locatelli A.G."/>
            <person name="Puechmaille S.J."/>
            <person name="Fedrigo O."/>
            <person name="Jarvis E.D."/>
            <person name="Hiller M."/>
            <person name="Vernes S.C."/>
            <person name="Myers E.W."/>
            <person name="Teeling E.C."/>
        </authorList>
    </citation>
    <scope>NUCLEOTIDE SEQUENCE [LARGE SCALE GENOMIC DNA]</scope>
    <source>
        <strain evidence="1">MRhiFer1</strain>
        <tissue evidence="1">Lung</tissue>
    </source>
</reference>
<name>A0A7J7XPF4_RHIFE</name>
<proteinExistence type="predicted"/>
<evidence type="ECO:0000313" key="2">
    <source>
        <dbReference type="Proteomes" id="UP000585614"/>
    </source>
</evidence>